<keyword evidence="2 7" id="KW-0808">Transferase</keyword>
<feature type="transmembrane region" description="Helical" evidence="7">
    <location>
        <begin position="310"/>
        <end position="333"/>
    </location>
</feature>
<evidence type="ECO:0000313" key="11">
    <source>
        <dbReference type="Proteomes" id="UP000095751"/>
    </source>
</evidence>
<feature type="domain" description="Palmitoyltransferase DHHC" evidence="9">
    <location>
        <begin position="264"/>
        <end position="405"/>
    </location>
</feature>
<feature type="compositionally biased region" description="Polar residues" evidence="8">
    <location>
        <begin position="215"/>
        <end position="225"/>
    </location>
</feature>
<accession>A0A1E7FNG8</accession>
<organism evidence="10 11">
    <name type="scientific">Fragilariopsis cylindrus CCMP1102</name>
    <dbReference type="NCBI Taxonomy" id="635003"/>
    <lineage>
        <taxon>Eukaryota</taxon>
        <taxon>Sar</taxon>
        <taxon>Stramenopiles</taxon>
        <taxon>Ochrophyta</taxon>
        <taxon>Bacillariophyta</taxon>
        <taxon>Bacillariophyceae</taxon>
        <taxon>Bacillariophycidae</taxon>
        <taxon>Bacillariales</taxon>
        <taxon>Bacillariaceae</taxon>
        <taxon>Fragilariopsis</taxon>
    </lineage>
</organism>
<feature type="transmembrane region" description="Helical" evidence="7">
    <location>
        <begin position="51"/>
        <end position="78"/>
    </location>
</feature>
<comment type="catalytic activity">
    <reaction evidence="7">
        <text>L-cysteinyl-[protein] + hexadecanoyl-CoA = S-hexadecanoyl-L-cysteinyl-[protein] + CoA</text>
        <dbReference type="Rhea" id="RHEA:36683"/>
        <dbReference type="Rhea" id="RHEA-COMP:10131"/>
        <dbReference type="Rhea" id="RHEA-COMP:11032"/>
        <dbReference type="ChEBI" id="CHEBI:29950"/>
        <dbReference type="ChEBI" id="CHEBI:57287"/>
        <dbReference type="ChEBI" id="CHEBI:57379"/>
        <dbReference type="ChEBI" id="CHEBI:74151"/>
        <dbReference type="EC" id="2.3.1.225"/>
    </reaction>
</comment>
<protein>
    <recommendedName>
        <fullName evidence="7">Palmitoyltransferase</fullName>
        <ecNumber evidence="7">2.3.1.225</ecNumber>
    </recommendedName>
</protein>
<dbReference type="InterPro" id="IPR039859">
    <property type="entry name" value="PFA4/ZDH16/20/ERF2-like"/>
</dbReference>
<dbReference type="EMBL" id="KV784355">
    <property type="protein sequence ID" value="OEU19687.1"/>
    <property type="molecule type" value="Genomic_DNA"/>
</dbReference>
<dbReference type="PROSITE" id="PS50216">
    <property type="entry name" value="DHHC"/>
    <property type="match status" value="1"/>
</dbReference>
<evidence type="ECO:0000256" key="5">
    <source>
        <dbReference type="ARBA" id="ARBA00023136"/>
    </source>
</evidence>
<dbReference type="PANTHER" id="PTHR12246">
    <property type="entry name" value="PALMITOYLTRANSFERASE ZDHHC16"/>
    <property type="match status" value="1"/>
</dbReference>
<dbReference type="KEGG" id="fcy:FRACYDRAFT_260064"/>
<comment type="domain">
    <text evidence="7">The DHHC domain is required for palmitoyltransferase activity.</text>
</comment>
<evidence type="ECO:0000256" key="3">
    <source>
        <dbReference type="ARBA" id="ARBA00022692"/>
    </source>
</evidence>
<evidence type="ECO:0000256" key="7">
    <source>
        <dbReference type="RuleBase" id="RU079119"/>
    </source>
</evidence>
<feature type="compositionally biased region" description="Low complexity" evidence="8">
    <location>
        <begin position="234"/>
        <end position="246"/>
    </location>
</feature>
<evidence type="ECO:0000256" key="6">
    <source>
        <dbReference type="ARBA" id="ARBA00023315"/>
    </source>
</evidence>
<dbReference type="EC" id="2.3.1.225" evidence="7"/>
<feature type="region of interest" description="Disordered" evidence="8">
    <location>
        <begin position="208"/>
        <end position="246"/>
    </location>
</feature>
<evidence type="ECO:0000256" key="1">
    <source>
        <dbReference type="ARBA" id="ARBA00004141"/>
    </source>
</evidence>
<dbReference type="OrthoDB" id="9909019at2759"/>
<dbReference type="GO" id="GO:0019706">
    <property type="term" value="F:protein-cysteine S-palmitoyltransferase activity"/>
    <property type="evidence" value="ECO:0007669"/>
    <property type="project" value="UniProtKB-EC"/>
</dbReference>
<evidence type="ECO:0000256" key="2">
    <source>
        <dbReference type="ARBA" id="ARBA00022679"/>
    </source>
</evidence>
<reference evidence="10 11" key="1">
    <citation type="submission" date="2016-09" db="EMBL/GenBank/DDBJ databases">
        <title>Extensive genetic diversity and differential bi-allelic expression allows diatom success in the polar Southern Ocean.</title>
        <authorList>
            <consortium name="DOE Joint Genome Institute"/>
            <person name="Mock T."/>
            <person name="Otillar R.P."/>
            <person name="Strauss J."/>
            <person name="Dupont C."/>
            <person name="Frickenhaus S."/>
            <person name="Maumus F."/>
            <person name="Mcmullan M."/>
            <person name="Sanges R."/>
            <person name="Schmutz J."/>
            <person name="Toseland A."/>
            <person name="Valas R."/>
            <person name="Veluchamy A."/>
            <person name="Ward B.J."/>
            <person name="Allen A."/>
            <person name="Barry K."/>
            <person name="Falciatore A."/>
            <person name="Ferrante M."/>
            <person name="Fortunato A.E."/>
            <person name="Gloeckner G."/>
            <person name="Gruber A."/>
            <person name="Hipkin R."/>
            <person name="Janech M."/>
            <person name="Kroth P."/>
            <person name="Leese F."/>
            <person name="Lindquist E."/>
            <person name="Lyon B.R."/>
            <person name="Martin J."/>
            <person name="Mayer C."/>
            <person name="Parker M."/>
            <person name="Quesneville H."/>
            <person name="Raymond J."/>
            <person name="Uhlig C."/>
            <person name="Valentin K.U."/>
            <person name="Worden A.Z."/>
            <person name="Armbrust E.V."/>
            <person name="Bowler C."/>
            <person name="Green B."/>
            <person name="Moulton V."/>
            <person name="Van Oosterhout C."/>
            <person name="Grigoriev I."/>
        </authorList>
    </citation>
    <scope>NUCLEOTIDE SEQUENCE [LARGE SCALE GENOMIC DNA]</scope>
    <source>
        <strain evidence="10 11">CCMP1102</strain>
    </source>
</reference>
<name>A0A1E7FNG8_9STRA</name>
<dbReference type="GO" id="GO:0016020">
    <property type="term" value="C:membrane"/>
    <property type="evidence" value="ECO:0007669"/>
    <property type="project" value="UniProtKB-SubCell"/>
</dbReference>
<dbReference type="AlphaFoldDB" id="A0A1E7FNG8"/>
<feature type="region of interest" description="Disordered" evidence="8">
    <location>
        <begin position="168"/>
        <end position="194"/>
    </location>
</feature>
<dbReference type="InParanoid" id="A0A1E7FNG8"/>
<comment type="subcellular location">
    <subcellularLocation>
        <location evidence="1">Membrane</location>
        <topology evidence="1">Multi-pass membrane protein</topology>
    </subcellularLocation>
</comment>
<keyword evidence="3 7" id="KW-0812">Transmembrane</keyword>
<feature type="transmembrane region" description="Helical" evidence="7">
    <location>
        <begin position="372"/>
        <end position="396"/>
    </location>
</feature>
<gene>
    <name evidence="10" type="ORF">FRACYDRAFT_260064</name>
</gene>
<comment type="similarity">
    <text evidence="7">Belongs to the DHHC palmitoyltransferase family.</text>
</comment>
<sequence length="511" mass="58428">MVSSAVASNPTSSSSSSSRRAFTVGGRRFVFNRENVIDSTVEICTKFVETIVLILGPILICFASTIILGLSYTFFYIYLPMMKMALVEASPLRKVMEIGGNVTFVVFILIEIIFNYFMCVTTRNNGPSYEKVVRELAESTNFDYPTSPQNLARFRHDFNDKMMLRMRRRQARDAERRQQQQQQHQHSSSCNDGNCSINDAAVATTTTTTTTTTTLNDDNNNNGSEKVTLRKTAKQQSNTATTTTNGTVAPIQQIRSWMIMAPDEWGYCQKTNQPKPPRSHYDYVSKSLVMCMDHYCPWMFNAIGYFNYRYFVNFLVYVFIGMTYGAIICYRPFINSTSTFYRQQVAHYRKTGVWSHLHPYTPINSERMPLSLSFMLCLAVGLAVSCLGGFHIYLVLTGQTTIEFHANFVHKSKAKRSGQKYRNPYDMGWKRNWQQVYGYRSSMVLSFLIPSTREPDYLPVPISGEEGKRLHLRETNSNKNNRSIEDGNDNDDDNSMQLQQTKPLLNPVSIV</sequence>
<dbReference type="InterPro" id="IPR001594">
    <property type="entry name" value="Palmitoyltrfase_DHHC"/>
</dbReference>
<dbReference type="Proteomes" id="UP000095751">
    <property type="component" value="Unassembled WGS sequence"/>
</dbReference>
<keyword evidence="6 7" id="KW-0012">Acyltransferase</keyword>
<evidence type="ECO:0000313" key="10">
    <source>
        <dbReference type="EMBL" id="OEU19687.1"/>
    </source>
</evidence>
<evidence type="ECO:0000259" key="9">
    <source>
        <dbReference type="Pfam" id="PF01529"/>
    </source>
</evidence>
<evidence type="ECO:0000256" key="8">
    <source>
        <dbReference type="SAM" id="MobiDB-lite"/>
    </source>
</evidence>
<keyword evidence="5 7" id="KW-0472">Membrane</keyword>
<proteinExistence type="inferred from homology"/>
<keyword evidence="4 7" id="KW-1133">Transmembrane helix</keyword>
<feature type="region of interest" description="Disordered" evidence="8">
    <location>
        <begin position="468"/>
        <end position="511"/>
    </location>
</feature>
<evidence type="ECO:0000256" key="4">
    <source>
        <dbReference type="ARBA" id="ARBA00022989"/>
    </source>
</evidence>
<dbReference type="Pfam" id="PF01529">
    <property type="entry name" value="DHHC"/>
    <property type="match status" value="1"/>
</dbReference>
<feature type="transmembrane region" description="Helical" evidence="7">
    <location>
        <begin position="98"/>
        <end position="118"/>
    </location>
</feature>
<keyword evidence="11" id="KW-1185">Reference proteome</keyword>